<organism evidence="2 3">
    <name type="scientific">Oryzias melastigma</name>
    <name type="common">Marine medaka</name>
    <dbReference type="NCBI Taxonomy" id="30732"/>
    <lineage>
        <taxon>Eukaryota</taxon>
        <taxon>Metazoa</taxon>
        <taxon>Chordata</taxon>
        <taxon>Craniata</taxon>
        <taxon>Vertebrata</taxon>
        <taxon>Euteleostomi</taxon>
        <taxon>Actinopterygii</taxon>
        <taxon>Neopterygii</taxon>
        <taxon>Teleostei</taxon>
        <taxon>Neoteleostei</taxon>
        <taxon>Acanthomorphata</taxon>
        <taxon>Ovalentaria</taxon>
        <taxon>Atherinomorphae</taxon>
        <taxon>Beloniformes</taxon>
        <taxon>Adrianichthyidae</taxon>
        <taxon>Oryziinae</taxon>
        <taxon>Oryzias</taxon>
    </lineage>
</organism>
<dbReference type="Proteomes" id="UP000646548">
    <property type="component" value="Unassembled WGS sequence"/>
</dbReference>
<name>A0A834CGP7_ORYME</name>
<gene>
    <name evidence="2" type="ORF">FQA47_005550</name>
</gene>
<reference evidence="2" key="1">
    <citation type="journal article" name="BMC Genomics">
        <title>Long-read sequencing and de novo genome assembly of marine medaka (Oryzias melastigma).</title>
        <authorList>
            <person name="Liang P."/>
            <person name="Saqib H.S.A."/>
            <person name="Ni X."/>
            <person name="Shen Y."/>
        </authorList>
    </citation>
    <scope>NUCLEOTIDE SEQUENCE</scope>
    <source>
        <strain evidence="2">Bigg-433</strain>
    </source>
</reference>
<sequence>MDYSIVTAERLAVIRSARNILSSERRTGAPACPRALSTGTLLGTGTLTGKPRGGAVSPGETPSFGVRPGGAVTAGAPGVFVAEPFPP</sequence>
<dbReference type="AlphaFoldDB" id="A0A834CGP7"/>
<comment type="caution">
    <text evidence="2">The sequence shown here is derived from an EMBL/GenBank/DDBJ whole genome shotgun (WGS) entry which is preliminary data.</text>
</comment>
<protein>
    <submittedName>
        <fullName evidence="2">Uncharacterized protein</fullName>
    </submittedName>
</protein>
<feature type="compositionally biased region" description="Low complexity" evidence="1">
    <location>
        <begin position="36"/>
        <end position="49"/>
    </location>
</feature>
<accession>A0A834CGP7</accession>
<feature type="region of interest" description="Disordered" evidence="1">
    <location>
        <begin position="24"/>
        <end position="69"/>
    </location>
</feature>
<evidence type="ECO:0000256" key="1">
    <source>
        <dbReference type="SAM" id="MobiDB-lite"/>
    </source>
</evidence>
<evidence type="ECO:0000313" key="3">
    <source>
        <dbReference type="Proteomes" id="UP000646548"/>
    </source>
</evidence>
<proteinExistence type="predicted"/>
<evidence type="ECO:0000313" key="2">
    <source>
        <dbReference type="EMBL" id="KAF6727509.1"/>
    </source>
</evidence>
<dbReference type="EMBL" id="WKFB01000302">
    <property type="protein sequence ID" value="KAF6727509.1"/>
    <property type="molecule type" value="Genomic_DNA"/>
</dbReference>